<evidence type="ECO:0000256" key="11">
    <source>
        <dbReference type="SAM" id="Phobius"/>
    </source>
</evidence>
<dbReference type="PROSITE" id="PS00187">
    <property type="entry name" value="TPP_ENZYMES"/>
    <property type="match status" value="1"/>
</dbReference>
<dbReference type="AlphaFoldDB" id="A0A915BLG6"/>
<evidence type="ECO:0000313" key="16">
    <source>
        <dbReference type="WBParaSite" id="PgR045_g078_t03"/>
    </source>
</evidence>
<dbReference type="SUPFAM" id="SSF52467">
    <property type="entry name" value="DHS-like NAD/FAD-binding domain"/>
    <property type="match status" value="1"/>
</dbReference>
<feature type="domain" description="Thiamine pyrophosphate enzyme TPP-binding" evidence="13">
    <location>
        <begin position="505"/>
        <end position="655"/>
    </location>
</feature>
<dbReference type="GO" id="GO:0003984">
    <property type="term" value="F:acetolactate synthase activity"/>
    <property type="evidence" value="ECO:0007669"/>
    <property type="project" value="TreeGrafter"/>
</dbReference>
<evidence type="ECO:0000256" key="8">
    <source>
        <dbReference type="ARBA" id="ARBA00048738"/>
    </source>
</evidence>
<dbReference type="SUPFAM" id="SSF52518">
    <property type="entry name" value="Thiamin diphosphate-binding fold (THDP-binding)"/>
    <property type="match status" value="2"/>
</dbReference>
<keyword evidence="11" id="KW-1133">Transmembrane helix</keyword>
<dbReference type="Pfam" id="PF00205">
    <property type="entry name" value="TPP_enzyme_M"/>
    <property type="match status" value="1"/>
</dbReference>
<feature type="domain" description="Thiamine pyrophosphate enzyme N-terminal TPP-binding" evidence="14">
    <location>
        <begin position="87"/>
        <end position="200"/>
    </location>
</feature>
<comment type="cofactor">
    <cofactor evidence="1">
        <name>Mg(2+)</name>
        <dbReference type="ChEBI" id="CHEBI:18420"/>
    </cofactor>
</comment>
<dbReference type="InterPro" id="IPR029035">
    <property type="entry name" value="DHS-like_NAD/FAD-binding_dom"/>
</dbReference>
<evidence type="ECO:0000259" key="13">
    <source>
        <dbReference type="Pfam" id="PF02775"/>
    </source>
</evidence>
<dbReference type="PANTHER" id="PTHR18968">
    <property type="entry name" value="THIAMINE PYROPHOSPHATE ENZYMES"/>
    <property type="match status" value="1"/>
</dbReference>
<protein>
    <recommendedName>
        <fullName evidence="4">2-hydroxyacyl-CoA lyase 2</fullName>
    </recommendedName>
    <alternativeName>
        <fullName evidence="7">IlvB-like protein</fullName>
    </alternativeName>
</protein>
<evidence type="ECO:0000256" key="7">
    <source>
        <dbReference type="ARBA" id="ARBA00030510"/>
    </source>
</evidence>
<keyword evidence="15" id="KW-1185">Reference proteome</keyword>
<dbReference type="InterPro" id="IPR012000">
    <property type="entry name" value="Thiamin_PyroP_enz_cen_dom"/>
</dbReference>
<dbReference type="GO" id="GO:0000287">
    <property type="term" value="F:magnesium ion binding"/>
    <property type="evidence" value="ECO:0007669"/>
    <property type="project" value="InterPro"/>
</dbReference>
<dbReference type="Proteomes" id="UP000887569">
    <property type="component" value="Unplaced"/>
</dbReference>
<comment type="catalytic activity">
    <reaction evidence="9">
        <text>(2R)-hydroxyhexadecanoyl-CoA = pentadecanal + formyl-CoA</text>
        <dbReference type="Rhea" id="RHEA:55212"/>
        <dbReference type="ChEBI" id="CHEBI:17302"/>
        <dbReference type="ChEBI" id="CHEBI:57376"/>
        <dbReference type="ChEBI" id="CHEBI:138654"/>
    </reaction>
    <physiologicalReaction direction="left-to-right" evidence="9">
        <dbReference type="Rhea" id="RHEA:55213"/>
    </physiologicalReaction>
</comment>
<proteinExistence type="inferred from homology"/>
<dbReference type="InterPro" id="IPR045229">
    <property type="entry name" value="TPP_enz"/>
</dbReference>
<comment type="catalytic activity">
    <reaction evidence="8">
        <text>2-hydroxyoctadecanoyl-CoA = heptadecanal + formyl-CoA</text>
        <dbReference type="Rhea" id="RHEA:55196"/>
        <dbReference type="ChEBI" id="CHEBI:57376"/>
        <dbReference type="ChEBI" id="CHEBI:74116"/>
        <dbReference type="ChEBI" id="CHEBI:138631"/>
    </reaction>
    <physiologicalReaction direction="left-to-right" evidence="8">
        <dbReference type="Rhea" id="RHEA:55197"/>
    </physiologicalReaction>
</comment>
<dbReference type="CDD" id="cd02004">
    <property type="entry name" value="TPP_BZL_OCoD_HPCL"/>
    <property type="match status" value="1"/>
</dbReference>
<dbReference type="GO" id="GO:0009097">
    <property type="term" value="P:isoleucine biosynthetic process"/>
    <property type="evidence" value="ECO:0007669"/>
    <property type="project" value="TreeGrafter"/>
</dbReference>
<keyword evidence="5" id="KW-0479">Metal-binding</keyword>
<evidence type="ECO:0000256" key="3">
    <source>
        <dbReference type="ARBA" id="ARBA00007812"/>
    </source>
</evidence>
<comment type="cofactor">
    <cofactor evidence="2">
        <name>thiamine diphosphate</name>
        <dbReference type="ChEBI" id="CHEBI:58937"/>
    </cofactor>
</comment>
<dbReference type="InterPro" id="IPR029061">
    <property type="entry name" value="THDP-binding"/>
</dbReference>
<dbReference type="GO" id="GO:0009099">
    <property type="term" value="P:L-valine biosynthetic process"/>
    <property type="evidence" value="ECO:0007669"/>
    <property type="project" value="TreeGrafter"/>
</dbReference>
<keyword evidence="11" id="KW-0472">Membrane</keyword>
<comment type="similarity">
    <text evidence="3 10">Belongs to the TPP enzyme family.</text>
</comment>
<name>A0A915BLG6_PARUN</name>
<reference evidence="16" key="1">
    <citation type="submission" date="2022-11" db="UniProtKB">
        <authorList>
            <consortium name="WormBaseParasite"/>
        </authorList>
    </citation>
    <scope>IDENTIFICATION</scope>
</reference>
<organism evidence="15 16">
    <name type="scientific">Parascaris univalens</name>
    <name type="common">Nematode worm</name>
    <dbReference type="NCBI Taxonomy" id="6257"/>
    <lineage>
        <taxon>Eukaryota</taxon>
        <taxon>Metazoa</taxon>
        <taxon>Ecdysozoa</taxon>
        <taxon>Nematoda</taxon>
        <taxon>Chromadorea</taxon>
        <taxon>Rhabditida</taxon>
        <taxon>Spirurina</taxon>
        <taxon>Ascaridomorpha</taxon>
        <taxon>Ascaridoidea</taxon>
        <taxon>Ascarididae</taxon>
        <taxon>Parascaris</taxon>
    </lineage>
</organism>
<dbReference type="InterPro" id="IPR011766">
    <property type="entry name" value="TPP_enzyme_TPP-bd"/>
</dbReference>
<dbReference type="InterPro" id="IPR012001">
    <property type="entry name" value="Thiamin_PyroP_enz_TPP-bd_dom"/>
</dbReference>
<keyword evidence="11" id="KW-0812">Transmembrane</keyword>
<accession>A0A915BLG6</accession>
<sequence>DKGQLSDRRFIRREKFLFLQQFLRFIERCAMLLIIALFLLIFILLLWKWLDITCVDSLKKILKDILTSSDKHFLSNLFQVDESSKRHGGELVAAVLKAHGVKEIFTLCGGHISPILVAAENIGIRIIDTRHEVNAVFAADAVARLRQSIGVAAVTAGPGVTNTITALKNAQIAESPVVLIGGAAPTLLKNRGALQDIDQIVLFRSLCKYVARVTRLRDIVPTMRAAICAAQSGTPGPVFVEFPVDVLYPYQLVAKEAGFLQKPKNWRQSLINLYLRAHISRQFGDAWRECDMGPLPPNIPLPNDRDINKLAEIVSNARRPLMLIGSQATLPPLKPNELRQIVEKLSIPVYLGGMARGLLGKESAIQMRQNRKVALKEADVIILAGVVCDFRLSYGRVLSSTARIVSINRNPSQGRKNEGIFWKANLVVQADIASTLKRLAEHLAKSDYKGVPSEWHSTLSEREHAKNVANERKAMERLVDGNLNPLRVLSLLDKVLPDDAILIADGGDFVGSAAYIVRPRGPLQWLDPGAFGTLGVGGGFAIGAKVVHPERSVFILYGDGSCGFSLMEVDTFTRHKLHVAAIIGNDACWSQIAREQVPMFGSDTAVGLSHVRYDDVGIALGAKGVLITKDDENMLEEKLSNVVNEVRSGQSVVVNVIIGKTNFREGSISV</sequence>
<feature type="transmembrane region" description="Helical" evidence="11">
    <location>
        <begin position="29"/>
        <end position="50"/>
    </location>
</feature>
<evidence type="ECO:0000313" key="15">
    <source>
        <dbReference type="Proteomes" id="UP000887569"/>
    </source>
</evidence>
<evidence type="ECO:0000256" key="2">
    <source>
        <dbReference type="ARBA" id="ARBA00001964"/>
    </source>
</evidence>
<keyword evidence="6 10" id="KW-0786">Thiamine pyrophosphate</keyword>
<dbReference type="GO" id="GO:0005948">
    <property type="term" value="C:acetolactate synthase complex"/>
    <property type="evidence" value="ECO:0007669"/>
    <property type="project" value="TreeGrafter"/>
</dbReference>
<dbReference type="Pfam" id="PF02775">
    <property type="entry name" value="TPP_enzyme_C"/>
    <property type="match status" value="1"/>
</dbReference>
<evidence type="ECO:0000259" key="12">
    <source>
        <dbReference type="Pfam" id="PF00205"/>
    </source>
</evidence>
<dbReference type="Pfam" id="PF02776">
    <property type="entry name" value="TPP_enzyme_N"/>
    <property type="match status" value="1"/>
</dbReference>
<evidence type="ECO:0000256" key="1">
    <source>
        <dbReference type="ARBA" id="ARBA00001946"/>
    </source>
</evidence>
<dbReference type="PANTHER" id="PTHR18968:SF166">
    <property type="entry name" value="2-HYDROXYACYL-COA LYASE 2"/>
    <property type="match status" value="1"/>
</dbReference>
<dbReference type="GO" id="GO:0030976">
    <property type="term" value="F:thiamine pyrophosphate binding"/>
    <property type="evidence" value="ECO:0007669"/>
    <property type="project" value="InterPro"/>
</dbReference>
<dbReference type="CDD" id="cd07035">
    <property type="entry name" value="TPP_PYR_POX_like"/>
    <property type="match status" value="1"/>
</dbReference>
<evidence type="ECO:0000256" key="9">
    <source>
        <dbReference type="ARBA" id="ARBA00048767"/>
    </source>
</evidence>
<dbReference type="WBParaSite" id="PgR045_g078_t03">
    <property type="protein sequence ID" value="PgR045_g078_t03"/>
    <property type="gene ID" value="PgR045_g078"/>
</dbReference>
<evidence type="ECO:0000256" key="6">
    <source>
        <dbReference type="ARBA" id="ARBA00023052"/>
    </source>
</evidence>
<dbReference type="Gene3D" id="3.40.50.1220">
    <property type="entry name" value="TPP-binding domain"/>
    <property type="match status" value="1"/>
</dbReference>
<dbReference type="InterPro" id="IPR000399">
    <property type="entry name" value="TPP-bd_CS"/>
</dbReference>
<dbReference type="FunFam" id="3.40.50.970:FF:000007">
    <property type="entry name" value="Acetolactate synthase"/>
    <property type="match status" value="1"/>
</dbReference>
<evidence type="ECO:0000256" key="5">
    <source>
        <dbReference type="ARBA" id="ARBA00022723"/>
    </source>
</evidence>
<dbReference type="Gene3D" id="3.40.50.970">
    <property type="match status" value="2"/>
</dbReference>
<feature type="domain" description="Thiamine pyrophosphate enzyme central" evidence="12">
    <location>
        <begin position="307"/>
        <end position="439"/>
    </location>
</feature>
<evidence type="ECO:0000256" key="4">
    <source>
        <dbReference type="ARBA" id="ARBA00018936"/>
    </source>
</evidence>
<dbReference type="GO" id="GO:0050660">
    <property type="term" value="F:flavin adenine dinucleotide binding"/>
    <property type="evidence" value="ECO:0007669"/>
    <property type="project" value="TreeGrafter"/>
</dbReference>
<evidence type="ECO:0000259" key="14">
    <source>
        <dbReference type="Pfam" id="PF02776"/>
    </source>
</evidence>
<evidence type="ECO:0000256" key="10">
    <source>
        <dbReference type="RuleBase" id="RU362132"/>
    </source>
</evidence>